<feature type="transmembrane region" description="Helical" evidence="8">
    <location>
        <begin position="80"/>
        <end position="101"/>
    </location>
</feature>
<keyword evidence="3" id="KW-0813">Transport</keyword>
<name>Q3A014_SYNC1</name>
<dbReference type="GO" id="GO:0033214">
    <property type="term" value="P:siderophore-iron import into cell"/>
    <property type="evidence" value="ECO:0007669"/>
    <property type="project" value="TreeGrafter"/>
</dbReference>
<evidence type="ECO:0000256" key="3">
    <source>
        <dbReference type="ARBA" id="ARBA00022448"/>
    </source>
</evidence>
<feature type="transmembrane region" description="Helical" evidence="8">
    <location>
        <begin position="316"/>
        <end position="342"/>
    </location>
</feature>
<sequence>MSDKRLHAAPSGAMTSAYLEHFRRKLLLLSLLIGTMLVGAVFAVSRGAYPIPIKGVFSALTGTADAATGVVITNIRLPRVIAAIVCGWGLSLSGLSIQSLLKNPLGSPSTLGISQGAAFGAAAAIVFWGSGMFSVTTFAFIGAMAATLVVLVLSGLKRLSSEAVILAGVALSSLFVSATILIQYLATETELAMVVFWAFGDVARSNWMEIGIMTGVVLLASLYLMAIRWDLNALASGEETAKGLGVNIGSIRVSGMVAAALVSAMATAFHGVIAFIGLIAPHMARRLVGDDHRLLIPFSSVLGALLLLTADTVGRLVIGSGALPVGVITSFLGAPLFLYLLVRGCR</sequence>
<gene>
    <name evidence="9" type="ordered locus">Pcar_3058</name>
</gene>
<keyword evidence="4" id="KW-1003">Cell membrane</keyword>
<evidence type="ECO:0000256" key="4">
    <source>
        <dbReference type="ARBA" id="ARBA00022475"/>
    </source>
</evidence>
<dbReference type="GO" id="GO:0022857">
    <property type="term" value="F:transmembrane transporter activity"/>
    <property type="evidence" value="ECO:0007669"/>
    <property type="project" value="InterPro"/>
</dbReference>
<evidence type="ECO:0000256" key="8">
    <source>
        <dbReference type="SAM" id="Phobius"/>
    </source>
</evidence>
<protein>
    <submittedName>
        <fullName evidence="9">Metal ABC transporter, membrane protein</fullName>
    </submittedName>
</protein>
<dbReference type="GO" id="GO:0005886">
    <property type="term" value="C:plasma membrane"/>
    <property type="evidence" value="ECO:0007669"/>
    <property type="project" value="UniProtKB-SubCell"/>
</dbReference>
<reference evidence="9 10" key="2">
    <citation type="journal article" date="2012" name="BMC Genomics">
        <title>The genome of Pelobacter carbinolicus reveals surprising metabolic capabilities and physiological features.</title>
        <authorList>
            <person name="Aklujkar M."/>
            <person name="Haveman S.A."/>
            <person name="Didonato R.Jr."/>
            <person name="Chertkov O."/>
            <person name="Han C.S."/>
            <person name="Land M.L."/>
            <person name="Brown P."/>
            <person name="Lovley D.R."/>
        </authorList>
    </citation>
    <scope>NUCLEOTIDE SEQUENCE [LARGE SCALE GENOMIC DNA]</scope>
    <source>
        <strain evidence="10">DSM 2380 / NBRC 103641 / GraBd1</strain>
    </source>
</reference>
<dbReference type="AlphaFoldDB" id="Q3A014"/>
<dbReference type="PANTHER" id="PTHR30472:SF25">
    <property type="entry name" value="ABC TRANSPORTER PERMEASE PROTEIN MJ0876-RELATED"/>
    <property type="match status" value="1"/>
</dbReference>
<evidence type="ECO:0000256" key="2">
    <source>
        <dbReference type="ARBA" id="ARBA00007935"/>
    </source>
</evidence>
<feature type="transmembrane region" description="Helical" evidence="8">
    <location>
        <begin position="138"/>
        <end position="157"/>
    </location>
</feature>
<dbReference type="SUPFAM" id="SSF81345">
    <property type="entry name" value="ABC transporter involved in vitamin B12 uptake, BtuC"/>
    <property type="match status" value="1"/>
</dbReference>
<dbReference type="InterPro" id="IPR037294">
    <property type="entry name" value="ABC_BtuC-like"/>
</dbReference>
<dbReference type="FunFam" id="1.10.3470.10:FF:000001">
    <property type="entry name" value="Vitamin B12 ABC transporter permease BtuC"/>
    <property type="match status" value="1"/>
</dbReference>
<dbReference type="KEGG" id="pca:Pcar_3058"/>
<feature type="transmembrane region" description="Helical" evidence="8">
    <location>
        <begin position="51"/>
        <end position="73"/>
    </location>
</feature>
<dbReference type="Gene3D" id="1.10.3470.10">
    <property type="entry name" value="ABC transporter involved in vitamin B12 uptake, BtuC"/>
    <property type="match status" value="1"/>
</dbReference>
<dbReference type="CDD" id="cd06550">
    <property type="entry name" value="TM_ABC_iron-siderophores_like"/>
    <property type="match status" value="1"/>
</dbReference>
<evidence type="ECO:0000256" key="5">
    <source>
        <dbReference type="ARBA" id="ARBA00022692"/>
    </source>
</evidence>
<evidence type="ECO:0000313" key="9">
    <source>
        <dbReference type="EMBL" id="ABA90293.1"/>
    </source>
</evidence>
<comment type="similarity">
    <text evidence="2">Belongs to the binding-protein-dependent transport system permease family. FecCD subfamily.</text>
</comment>
<evidence type="ECO:0000313" key="10">
    <source>
        <dbReference type="Proteomes" id="UP000002534"/>
    </source>
</evidence>
<feature type="transmembrane region" description="Helical" evidence="8">
    <location>
        <begin position="113"/>
        <end position="131"/>
    </location>
</feature>
<dbReference type="Pfam" id="PF01032">
    <property type="entry name" value="FecCD"/>
    <property type="match status" value="1"/>
</dbReference>
<dbReference type="STRING" id="338963.Pcar_3058"/>
<dbReference type="HOGENOM" id="CLU_013016_0_0_7"/>
<feature type="transmembrane region" description="Helical" evidence="8">
    <location>
        <begin position="256"/>
        <end position="280"/>
    </location>
</feature>
<keyword evidence="7 8" id="KW-0472">Membrane</keyword>
<organism evidence="9 10">
    <name type="scientific">Syntrophotalea carbinolica (strain DSM 2380 / NBRC 103641 / GraBd1)</name>
    <name type="common">Pelobacter carbinolicus</name>
    <dbReference type="NCBI Taxonomy" id="338963"/>
    <lineage>
        <taxon>Bacteria</taxon>
        <taxon>Pseudomonadati</taxon>
        <taxon>Thermodesulfobacteriota</taxon>
        <taxon>Desulfuromonadia</taxon>
        <taxon>Desulfuromonadales</taxon>
        <taxon>Syntrophotaleaceae</taxon>
        <taxon>Syntrophotalea</taxon>
    </lineage>
</organism>
<evidence type="ECO:0000256" key="6">
    <source>
        <dbReference type="ARBA" id="ARBA00022989"/>
    </source>
</evidence>
<proteinExistence type="inferred from homology"/>
<reference evidence="10" key="1">
    <citation type="submission" date="2005-10" db="EMBL/GenBank/DDBJ databases">
        <title>Complete sequence of Pelobacter carbinolicus DSM 2380.</title>
        <authorList>
            <person name="Copeland A."/>
            <person name="Lucas S."/>
            <person name="Lapidus A."/>
            <person name="Barry K."/>
            <person name="Detter J.C."/>
            <person name="Glavina T."/>
            <person name="Hammon N."/>
            <person name="Israni S."/>
            <person name="Pitluck S."/>
            <person name="Chertkov O."/>
            <person name="Schmutz J."/>
            <person name="Larimer F."/>
            <person name="Land M."/>
            <person name="Kyrpides N."/>
            <person name="Ivanova N."/>
            <person name="Richardson P."/>
        </authorList>
    </citation>
    <scope>NUCLEOTIDE SEQUENCE [LARGE SCALE GENOMIC DNA]</scope>
    <source>
        <strain evidence="10">DSM 2380 / NBRC 103641 / GraBd1</strain>
    </source>
</reference>
<feature type="transmembrane region" description="Helical" evidence="8">
    <location>
        <begin position="292"/>
        <end position="310"/>
    </location>
</feature>
<dbReference type="PANTHER" id="PTHR30472">
    <property type="entry name" value="FERRIC ENTEROBACTIN TRANSPORT SYSTEM PERMEASE PROTEIN"/>
    <property type="match status" value="1"/>
</dbReference>
<keyword evidence="5 8" id="KW-0812">Transmembrane</keyword>
<dbReference type="Proteomes" id="UP000002534">
    <property type="component" value="Chromosome"/>
</dbReference>
<dbReference type="InterPro" id="IPR000522">
    <property type="entry name" value="ABC_transptr_permease_BtuC"/>
</dbReference>
<accession>Q3A014</accession>
<keyword evidence="6 8" id="KW-1133">Transmembrane helix</keyword>
<keyword evidence="10" id="KW-1185">Reference proteome</keyword>
<evidence type="ECO:0000256" key="1">
    <source>
        <dbReference type="ARBA" id="ARBA00004651"/>
    </source>
</evidence>
<dbReference type="eggNOG" id="COG0609">
    <property type="taxonomic scope" value="Bacteria"/>
</dbReference>
<feature type="transmembrane region" description="Helical" evidence="8">
    <location>
        <begin position="26"/>
        <end position="45"/>
    </location>
</feature>
<feature type="transmembrane region" description="Helical" evidence="8">
    <location>
        <begin position="163"/>
        <end position="186"/>
    </location>
</feature>
<comment type="subcellular location">
    <subcellularLocation>
        <location evidence="1">Cell membrane</location>
        <topology evidence="1">Multi-pass membrane protein</topology>
    </subcellularLocation>
</comment>
<feature type="transmembrane region" description="Helical" evidence="8">
    <location>
        <begin position="207"/>
        <end position="226"/>
    </location>
</feature>
<evidence type="ECO:0000256" key="7">
    <source>
        <dbReference type="ARBA" id="ARBA00023136"/>
    </source>
</evidence>
<dbReference type="EMBL" id="CP000142">
    <property type="protein sequence ID" value="ABA90293.1"/>
    <property type="molecule type" value="Genomic_DNA"/>
</dbReference>